<dbReference type="EMBL" id="WNKX01000072">
    <property type="protein sequence ID" value="MTW14579.1"/>
    <property type="molecule type" value="Genomic_DNA"/>
</dbReference>
<feature type="non-terminal residue" evidence="2">
    <location>
        <position position="162"/>
    </location>
</feature>
<protein>
    <submittedName>
        <fullName evidence="2">PAS domain-containing protein</fullName>
    </submittedName>
</protein>
<dbReference type="RefSeq" id="WP_155457510.1">
    <property type="nucleotide sequence ID" value="NZ_WNKX01000072.1"/>
</dbReference>
<feature type="domain" description="PAS" evidence="1">
    <location>
        <begin position="83"/>
        <end position="128"/>
    </location>
</feature>
<dbReference type="AlphaFoldDB" id="A0A6L6QQC8"/>
<dbReference type="SMART" id="SM00091">
    <property type="entry name" value="PAS"/>
    <property type="match status" value="1"/>
</dbReference>
<evidence type="ECO:0000259" key="1">
    <source>
        <dbReference type="PROSITE" id="PS50112"/>
    </source>
</evidence>
<dbReference type="SUPFAM" id="SSF55785">
    <property type="entry name" value="PYP-like sensor domain (PAS domain)"/>
    <property type="match status" value="1"/>
</dbReference>
<dbReference type="PROSITE" id="PS50112">
    <property type="entry name" value="PAS"/>
    <property type="match status" value="1"/>
</dbReference>
<accession>A0A6L6QQC8</accession>
<dbReference type="GO" id="GO:0006355">
    <property type="term" value="P:regulation of DNA-templated transcription"/>
    <property type="evidence" value="ECO:0007669"/>
    <property type="project" value="InterPro"/>
</dbReference>
<dbReference type="InterPro" id="IPR013767">
    <property type="entry name" value="PAS_fold"/>
</dbReference>
<evidence type="ECO:0000313" key="3">
    <source>
        <dbReference type="Proteomes" id="UP000472320"/>
    </source>
</evidence>
<dbReference type="InterPro" id="IPR035965">
    <property type="entry name" value="PAS-like_dom_sf"/>
</dbReference>
<feature type="non-terminal residue" evidence="2">
    <location>
        <position position="1"/>
    </location>
</feature>
<name>A0A6L6QQC8_9BURK</name>
<organism evidence="2 3">
    <name type="scientific">Massilia eburnea</name>
    <dbReference type="NCBI Taxonomy" id="1776165"/>
    <lineage>
        <taxon>Bacteria</taxon>
        <taxon>Pseudomonadati</taxon>
        <taxon>Pseudomonadota</taxon>
        <taxon>Betaproteobacteria</taxon>
        <taxon>Burkholderiales</taxon>
        <taxon>Oxalobacteraceae</taxon>
        <taxon>Telluria group</taxon>
        <taxon>Massilia</taxon>
    </lineage>
</organism>
<proteinExistence type="predicted"/>
<sequence length="162" mass="16902">RLTRPMAQAARALQAAPQGALPQLPAAAGGFAELDSLRQACNALLQRLYREGQDLGRANAQLGRRVELLGADLAKAGEQAGANERRTLAMLAAAQEAYIGLDAAGTVTDWNGRAEQIFGWPRAQVLGKPVEQLLQAGGALLAGLADGSVGQPLVLAGWRRDG</sequence>
<comment type="caution">
    <text evidence="2">The sequence shown here is derived from an EMBL/GenBank/DDBJ whole genome shotgun (WGS) entry which is preliminary data.</text>
</comment>
<keyword evidence="3" id="KW-1185">Reference proteome</keyword>
<dbReference type="NCBIfam" id="TIGR00229">
    <property type="entry name" value="sensory_box"/>
    <property type="match status" value="1"/>
</dbReference>
<evidence type="ECO:0000313" key="2">
    <source>
        <dbReference type="EMBL" id="MTW14579.1"/>
    </source>
</evidence>
<dbReference type="Proteomes" id="UP000472320">
    <property type="component" value="Unassembled WGS sequence"/>
</dbReference>
<dbReference type="CDD" id="cd00130">
    <property type="entry name" value="PAS"/>
    <property type="match status" value="1"/>
</dbReference>
<dbReference type="OrthoDB" id="3687827at2"/>
<reference evidence="2 3" key="1">
    <citation type="submission" date="2019-11" db="EMBL/GenBank/DDBJ databases">
        <title>Type strains purchased from KCTC, JCM and DSMZ.</title>
        <authorList>
            <person name="Lu H."/>
        </authorList>
    </citation>
    <scope>NUCLEOTIDE SEQUENCE [LARGE SCALE GENOMIC DNA]</scope>
    <source>
        <strain evidence="2 3">JCM 31587</strain>
    </source>
</reference>
<gene>
    <name evidence="2" type="ORF">GM658_28610</name>
</gene>
<dbReference type="Pfam" id="PF00989">
    <property type="entry name" value="PAS"/>
    <property type="match status" value="1"/>
</dbReference>
<dbReference type="InterPro" id="IPR000014">
    <property type="entry name" value="PAS"/>
</dbReference>
<dbReference type="Gene3D" id="3.30.450.20">
    <property type="entry name" value="PAS domain"/>
    <property type="match status" value="1"/>
</dbReference>